<sequence length="197" mass="22553">MLCGGPHPRDRSMKPADTRKHIASVCEFWERAGPERWFSKNESFDTNFRQHFLELHHAAARRECEHWMDSADGALALMILLDQFPRNCFRGGAHAYATDGLARHYARRAIEAGYDYEVAPSLRMFFYLPFEHSEDPADQARSVELHRALPGEGAAEWALLHRDIIARFGRFPHRNAALGRDTTPEEQRFLDEGGFAG</sequence>
<proteinExistence type="predicted"/>
<dbReference type="InterPro" id="IPR010323">
    <property type="entry name" value="DUF924"/>
</dbReference>
<evidence type="ECO:0000313" key="3">
    <source>
        <dbReference type="Proteomes" id="UP000623958"/>
    </source>
</evidence>
<evidence type="ECO:0000256" key="1">
    <source>
        <dbReference type="SAM" id="MobiDB-lite"/>
    </source>
</evidence>
<dbReference type="AlphaFoldDB" id="A0A919F8H9"/>
<gene>
    <name evidence="2" type="ORF">GCM10009090_23050</name>
</gene>
<protein>
    <recommendedName>
        <fullName evidence="4">DUF924 family protein</fullName>
    </recommendedName>
</protein>
<dbReference type="Gene3D" id="1.25.40.10">
    <property type="entry name" value="Tetratricopeptide repeat domain"/>
    <property type="match status" value="1"/>
</dbReference>
<dbReference type="EMBL" id="BNBA01000017">
    <property type="protein sequence ID" value="GHH55178.1"/>
    <property type="molecule type" value="Genomic_DNA"/>
</dbReference>
<keyword evidence="3" id="KW-1185">Reference proteome</keyword>
<evidence type="ECO:0000313" key="2">
    <source>
        <dbReference type="EMBL" id="GHH55178.1"/>
    </source>
</evidence>
<evidence type="ECO:0008006" key="4">
    <source>
        <dbReference type="Google" id="ProtNLM"/>
    </source>
</evidence>
<dbReference type="Gene3D" id="1.20.58.320">
    <property type="entry name" value="TPR-like"/>
    <property type="match status" value="1"/>
</dbReference>
<name>A0A919F8H9_9XANT</name>
<comment type="caution">
    <text evidence="2">The sequence shown here is derived from an EMBL/GenBank/DDBJ whole genome shotgun (WGS) entry which is preliminary data.</text>
</comment>
<accession>A0A919F8H9</accession>
<dbReference type="InterPro" id="IPR011990">
    <property type="entry name" value="TPR-like_helical_dom_sf"/>
</dbReference>
<reference evidence="2" key="1">
    <citation type="journal article" date="2014" name="Int. J. Syst. Evol. Microbiol.">
        <title>Complete genome sequence of Corynebacterium casei LMG S-19264T (=DSM 44701T), isolated from a smear-ripened cheese.</title>
        <authorList>
            <consortium name="US DOE Joint Genome Institute (JGI-PGF)"/>
            <person name="Walter F."/>
            <person name="Albersmeier A."/>
            <person name="Kalinowski J."/>
            <person name="Ruckert C."/>
        </authorList>
    </citation>
    <scope>NUCLEOTIDE SEQUENCE</scope>
    <source>
        <strain evidence="2">JCM 13306</strain>
    </source>
</reference>
<dbReference type="SUPFAM" id="SSF48452">
    <property type="entry name" value="TPR-like"/>
    <property type="match status" value="1"/>
</dbReference>
<dbReference type="Pfam" id="PF06041">
    <property type="entry name" value="DUF924"/>
    <property type="match status" value="1"/>
</dbReference>
<feature type="region of interest" description="Disordered" evidence="1">
    <location>
        <begin position="176"/>
        <end position="197"/>
    </location>
</feature>
<dbReference type="Proteomes" id="UP000623958">
    <property type="component" value="Unassembled WGS sequence"/>
</dbReference>
<organism evidence="2 3">
    <name type="scientific">Xanthomonas boreopolis</name>
    <dbReference type="NCBI Taxonomy" id="86183"/>
    <lineage>
        <taxon>Bacteria</taxon>
        <taxon>Pseudomonadati</taxon>
        <taxon>Pseudomonadota</taxon>
        <taxon>Gammaproteobacteria</taxon>
        <taxon>Lysobacterales</taxon>
        <taxon>Lysobacteraceae</taxon>
        <taxon>Xanthomonas</taxon>
    </lineage>
</organism>
<feature type="compositionally biased region" description="Basic and acidic residues" evidence="1">
    <location>
        <begin position="182"/>
        <end position="191"/>
    </location>
</feature>
<reference evidence="2" key="2">
    <citation type="submission" date="2020-09" db="EMBL/GenBank/DDBJ databases">
        <authorList>
            <person name="Sun Q."/>
            <person name="Ohkuma M."/>
        </authorList>
    </citation>
    <scope>NUCLEOTIDE SEQUENCE</scope>
    <source>
        <strain evidence="2">JCM 13306</strain>
    </source>
</reference>